<accession>A0A8S1M7K4</accession>
<dbReference type="Proteomes" id="UP000688137">
    <property type="component" value="Unassembled WGS sequence"/>
</dbReference>
<dbReference type="AlphaFoldDB" id="A0A8S1M7K4"/>
<protein>
    <submittedName>
        <fullName evidence="1">Uncharacterized protein</fullName>
    </submittedName>
</protein>
<keyword evidence="2" id="KW-1185">Reference proteome</keyword>
<proteinExistence type="predicted"/>
<evidence type="ECO:0000313" key="2">
    <source>
        <dbReference type="Proteomes" id="UP000688137"/>
    </source>
</evidence>
<dbReference type="Pfam" id="PF10595">
    <property type="entry name" value="FAM161A_B"/>
    <property type="match status" value="1"/>
</dbReference>
<dbReference type="EMBL" id="CAJJDM010000055">
    <property type="protein sequence ID" value="CAD8076087.1"/>
    <property type="molecule type" value="Genomic_DNA"/>
</dbReference>
<evidence type="ECO:0000313" key="1">
    <source>
        <dbReference type="EMBL" id="CAD8076087.1"/>
    </source>
</evidence>
<sequence>MEMAERQKQVYPQSPKYMQIQISYKAKAIPDFDKLYSSFQDQLNRKKQQMRITEPLPEPLNFQQSHKGVDRPYLDREMKSIQSNKIKLKKLKKNEYQTNQINTFQQEMGKQLLIFEKRENQES</sequence>
<gene>
    <name evidence="1" type="ORF">PPRIM_AZ9-3.1.T0550227</name>
</gene>
<reference evidence="1" key="1">
    <citation type="submission" date="2021-01" db="EMBL/GenBank/DDBJ databases">
        <authorList>
            <consortium name="Genoscope - CEA"/>
            <person name="William W."/>
        </authorList>
    </citation>
    <scope>NUCLEOTIDE SEQUENCE</scope>
</reference>
<organism evidence="1 2">
    <name type="scientific">Paramecium primaurelia</name>
    <dbReference type="NCBI Taxonomy" id="5886"/>
    <lineage>
        <taxon>Eukaryota</taxon>
        <taxon>Sar</taxon>
        <taxon>Alveolata</taxon>
        <taxon>Ciliophora</taxon>
        <taxon>Intramacronucleata</taxon>
        <taxon>Oligohymenophorea</taxon>
        <taxon>Peniculida</taxon>
        <taxon>Parameciidae</taxon>
        <taxon>Paramecium</taxon>
    </lineage>
</organism>
<dbReference type="InterPro" id="IPR019579">
    <property type="entry name" value="FAM161A/B"/>
</dbReference>
<comment type="caution">
    <text evidence="1">The sequence shown here is derived from an EMBL/GenBank/DDBJ whole genome shotgun (WGS) entry which is preliminary data.</text>
</comment>
<name>A0A8S1M7K4_PARPR</name>